<dbReference type="eggNOG" id="COG4905">
    <property type="taxonomic scope" value="Bacteria"/>
</dbReference>
<accession>W7ULP5</accession>
<evidence type="ECO:0008006" key="4">
    <source>
        <dbReference type="Google" id="ProtNLM"/>
    </source>
</evidence>
<gene>
    <name evidence="2" type="ORF">RF007C_08230</name>
</gene>
<dbReference type="EMBL" id="ATAX01000035">
    <property type="protein sequence ID" value="EWM52514.1"/>
    <property type="molecule type" value="Genomic_DNA"/>
</dbReference>
<feature type="transmembrane region" description="Helical" evidence="1">
    <location>
        <begin position="12"/>
        <end position="38"/>
    </location>
</feature>
<dbReference type="OrthoDB" id="9789229at2"/>
<protein>
    <recommendedName>
        <fullName evidence="4">ABC transporter permease</fullName>
    </recommendedName>
</protein>
<keyword evidence="1" id="KW-0472">Membrane</keyword>
<dbReference type="AlphaFoldDB" id="W7ULP5"/>
<dbReference type="InterPro" id="IPR010540">
    <property type="entry name" value="CmpB_TMEM229"/>
</dbReference>
<feature type="transmembrane region" description="Helical" evidence="1">
    <location>
        <begin position="147"/>
        <end position="167"/>
    </location>
</feature>
<sequence length="172" mass="20104">MEKDRWRIFFRYVFEFIAAGFAGWIYEVVTVWVMYRYFDNRGMLHLPIIPIYSVGAFILLVMLRKKRNPVFIFFFAMAVTTLFELGASYLLEFIFHEQFWTYENWYFSILDRSSLISSAIFGILAVGYFYMLHPLSGKLSGKLPKSACVGLSIFGFTAVLTDIVISFSEHLK</sequence>
<proteinExistence type="predicted"/>
<dbReference type="Proteomes" id="UP000019365">
    <property type="component" value="Unassembled WGS sequence"/>
</dbReference>
<name>W7ULP5_RUMFL</name>
<organism evidence="2 3">
    <name type="scientific">Ruminococcus flavefaciens 007c</name>
    <dbReference type="NCBI Taxonomy" id="1341157"/>
    <lineage>
        <taxon>Bacteria</taxon>
        <taxon>Bacillati</taxon>
        <taxon>Bacillota</taxon>
        <taxon>Clostridia</taxon>
        <taxon>Eubacteriales</taxon>
        <taxon>Oscillospiraceae</taxon>
        <taxon>Ruminococcus</taxon>
    </lineage>
</organism>
<evidence type="ECO:0000256" key="1">
    <source>
        <dbReference type="SAM" id="Phobius"/>
    </source>
</evidence>
<feature type="transmembrane region" description="Helical" evidence="1">
    <location>
        <begin position="115"/>
        <end position="135"/>
    </location>
</feature>
<evidence type="ECO:0000313" key="3">
    <source>
        <dbReference type="Proteomes" id="UP000019365"/>
    </source>
</evidence>
<reference evidence="2 3" key="1">
    <citation type="journal article" date="2014" name="PLoS ONE">
        <title>Rumen cellulosomics: divergent fiber-degrading strategies revealed by comparative genome-wide analysis of six ruminococcal strains.</title>
        <authorList>
            <person name="Dassa B."/>
            <person name="Borovok I."/>
            <person name="Ruimy-Israeli V."/>
            <person name="Lamed R."/>
            <person name="Flint H.J."/>
            <person name="Duncan S.H."/>
            <person name="Henrissat B."/>
            <person name="Coutinho P."/>
            <person name="Morrison M."/>
            <person name="Mosoni P."/>
            <person name="Yeoman C.J."/>
            <person name="White B.A."/>
            <person name="Bayer E.A."/>
        </authorList>
    </citation>
    <scope>NUCLEOTIDE SEQUENCE [LARGE SCALE GENOMIC DNA]</scope>
    <source>
        <strain evidence="2 3">007c</strain>
    </source>
</reference>
<dbReference type="Pfam" id="PF06541">
    <property type="entry name" value="ABC_trans_CmpB"/>
    <property type="match status" value="1"/>
</dbReference>
<dbReference type="RefSeq" id="WP_019680804.1">
    <property type="nucleotide sequence ID" value="NZ_ATAX01000035.1"/>
</dbReference>
<feature type="transmembrane region" description="Helical" evidence="1">
    <location>
        <begin position="44"/>
        <end position="63"/>
    </location>
</feature>
<evidence type="ECO:0000313" key="2">
    <source>
        <dbReference type="EMBL" id="EWM52514.1"/>
    </source>
</evidence>
<keyword evidence="3" id="KW-1185">Reference proteome</keyword>
<comment type="caution">
    <text evidence="2">The sequence shown here is derived from an EMBL/GenBank/DDBJ whole genome shotgun (WGS) entry which is preliminary data.</text>
</comment>
<keyword evidence="1" id="KW-0812">Transmembrane</keyword>
<keyword evidence="1" id="KW-1133">Transmembrane helix</keyword>
<dbReference type="PATRIC" id="fig|1341157.4.peg.2890"/>
<feature type="transmembrane region" description="Helical" evidence="1">
    <location>
        <begin position="70"/>
        <end position="95"/>
    </location>
</feature>